<sequence length="323" mass="35354">MSKQIDARKIWLVAAERTNPNIPASLTGANAYKTRGIDYKAYDGDKKEKQYDGDSGQDVPVKIENAFNSFNFKIDLAPSGTAGEVPFADLFLRVCGMVASIDEAAGTVTYAPATTPDQIAMLDACVSHLADDDVDYVIKSERMRGQLGITIKAGEDPEADVQLQGDYIRPVTAAHAAPVFGLQDTQMAIPANAQNTPIFKINNKGICVEDFSIKNLSGYTPSRRNMPGGCKYTAMKKGIVEADITFMEPDWANEFNPYELAETDDGVKRVPFILQHGTVAGKKFSIECPEVQFIQPEKAEIDGDVGRKATIRFLKPLALMWLC</sequence>
<gene>
    <name evidence="1" type="ORF">E6Q11_01890</name>
</gene>
<comment type="caution">
    <text evidence="1">The sequence shown here is derived from an EMBL/GenBank/DDBJ whole genome shotgun (WGS) entry which is preliminary data.</text>
</comment>
<proteinExistence type="predicted"/>
<reference evidence="1 2" key="1">
    <citation type="submission" date="2018-09" db="EMBL/GenBank/DDBJ databases">
        <title>Metagenome Assembled Genomes from an Advanced Water Purification Facility.</title>
        <authorList>
            <person name="Stamps B.W."/>
            <person name="Spear J.R."/>
        </authorList>
    </citation>
    <scope>NUCLEOTIDE SEQUENCE [LARGE SCALE GENOMIC DNA]</scope>
    <source>
        <strain evidence="1">Bin_63_2</strain>
    </source>
</reference>
<dbReference type="EMBL" id="SSDS01000030">
    <property type="protein sequence ID" value="TXG78005.1"/>
    <property type="molecule type" value="Genomic_DNA"/>
</dbReference>
<dbReference type="Proteomes" id="UP000321026">
    <property type="component" value="Unassembled WGS sequence"/>
</dbReference>
<evidence type="ECO:0000313" key="1">
    <source>
        <dbReference type="EMBL" id="TXG78005.1"/>
    </source>
</evidence>
<name>A0A5C7J8W6_9BACT</name>
<dbReference type="AlphaFoldDB" id="A0A5C7J8W6"/>
<protein>
    <submittedName>
        <fullName evidence="1">Uncharacterized protein</fullName>
    </submittedName>
</protein>
<organism evidence="1 2">
    <name type="scientific">Candidatus Dojkabacteria bacterium</name>
    <dbReference type="NCBI Taxonomy" id="2099670"/>
    <lineage>
        <taxon>Bacteria</taxon>
        <taxon>Candidatus Dojkabacteria</taxon>
    </lineage>
</organism>
<accession>A0A5C7J8W6</accession>
<evidence type="ECO:0000313" key="2">
    <source>
        <dbReference type="Proteomes" id="UP000321026"/>
    </source>
</evidence>